<proteinExistence type="predicted"/>
<feature type="compositionally biased region" description="Basic and acidic residues" evidence="1">
    <location>
        <begin position="60"/>
        <end position="69"/>
    </location>
</feature>
<feature type="compositionally biased region" description="Basic residues" evidence="1">
    <location>
        <begin position="632"/>
        <end position="643"/>
    </location>
</feature>
<evidence type="ECO:0000313" key="3">
    <source>
        <dbReference type="Proteomes" id="UP000245942"/>
    </source>
</evidence>
<accession>A0A316UAK2</accession>
<dbReference type="EMBL" id="KZ819323">
    <property type="protein sequence ID" value="PWN22236.1"/>
    <property type="molecule type" value="Genomic_DNA"/>
</dbReference>
<dbReference type="GeneID" id="37012840"/>
<dbReference type="RefSeq" id="XP_025349396.1">
    <property type="nucleotide sequence ID" value="XM_025491106.1"/>
</dbReference>
<dbReference type="Proteomes" id="UP000245942">
    <property type="component" value="Unassembled WGS sequence"/>
</dbReference>
<organism evidence="2 3">
    <name type="scientific">Pseudomicrostroma glucosiphilum</name>
    <dbReference type="NCBI Taxonomy" id="1684307"/>
    <lineage>
        <taxon>Eukaryota</taxon>
        <taxon>Fungi</taxon>
        <taxon>Dikarya</taxon>
        <taxon>Basidiomycota</taxon>
        <taxon>Ustilaginomycotina</taxon>
        <taxon>Exobasidiomycetes</taxon>
        <taxon>Microstromatales</taxon>
        <taxon>Microstromatales incertae sedis</taxon>
        <taxon>Pseudomicrostroma</taxon>
    </lineage>
</organism>
<evidence type="ECO:0000313" key="2">
    <source>
        <dbReference type="EMBL" id="PWN22236.1"/>
    </source>
</evidence>
<sequence>MADRGQSLAAGRARIAAKSAHEFASGGIYVITIDFGNGTHGVYVGKSDKDIRHPMSGHDSAARAEESDRPSVQGRSRGAPGAINAAGEARARWRWKEKLQQLSEYTDFDLRNTLCSLLEAACVAVMCTFRQDLYMQQWSKVFGPPPAVSVGLNQDPATGGNYHEQLRVQKERGSEDFKPVVECPERSSLMQKLERGSVAKEKLQQLLVYTDFELRTTLCSLMEATCVAAMCAFRHDLYMDQWTKVFGRPPADARGLNQDTATGGNYHEQLRVQKARGSEVSKLGDDGKLQITRQSDGKLVVAYNKVSYIKKKGELVAELPVGDSADRFAEEYVGSDTLTKIVWQAQMDSQVAGREGSRTCRERLPSVLVYKSAATGPSRCASSKEADCYAFPRYHGKEAEELRGIGIELQAFQVDVDGTKKRQPSQWVEYRNSSPVANKEWIEIHLMVARSFGKVQTSSASSSVSATTATVAPFSAGEASPSAAAATASASSSSGCMPSGCFASPFAGSYLAFLPGIEKGDFVSSVKTSGKAPCLNCIIPPRRLQGEPVPQRWNSICIPSTYIPADVVANHTEAKKYSFWLHVDPSCANVLTYTMTVGPREPVPNPATFEPVELRAHEVRQKLAEPKDKEHKIKVKPKLKPKPKSAQQETESAIPERLRKLLEGTLQTPNVTLGAKKKKSIAAECPAKSPPRGPWLWYLNREASQVRCKLAADKG</sequence>
<feature type="region of interest" description="Disordered" evidence="1">
    <location>
        <begin position="624"/>
        <end position="653"/>
    </location>
</feature>
<reference evidence="2 3" key="1">
    <citation type="journal article" date="2018" name="Mol. Biol. Evol.">
        <title>Broad Genomic Sampling Reveals a Smut Pathogenic Ancestry of the Fungal Clade Ustilaginomycotina.</title>
        <authorList>
            <person name="Kijpornyongpan T."/>
            <person name="Mondo S.J."/>
            <person name="Barry K."/>
            <person name="Sandor L."/>
            <person name="Lee J."/>
            <person name="Lipzen A."/>
            <person name="Pangilinan J."/>
            <person name="LaButti K."/>
            <person name="Hainaut M."/>
            <person name="Henrissat B."/>
            <person name="Grigoriev I.V."/>
            <person name="Spatafora J.W."/>
            <person name="Aime M.C."/>
        </authorList>
    </citation>
    <scope>NUCLEOTIDE SEQUENCE [LARGE SCALE GENOMIC DNA]</scope>
    <source>
        <strain evidence="2 3">MCA 4718</strain>
    </source>
</reference>
<protein>
    <submittedName>
        <fullName evidence="2">Uncharacterized protein</fullName>
    </submittedName>
</protein>
<gene>
    <name evidence="2" type="ORF">BCV69DRAFT_276232</name>
</gene>
<feature type="region of interest" description="Disordered" evidence="1">
    <location>
        <begin position="46"/>
        <end position="85"/>
    </location>
</feature>
<name>A0A316UAK2_9BASI</name>
<evidence type="ECO:0000256" key="1">
    <source>
        <dbReference type="SAM" id="MobiDB-lite"/>
    </source>
</evidence>
<dbReference type="AlphaFoldDB" id="A0A316UAK2"/>
<keyword evidence="3" id="KW-1185">Reference proteome</keyword>